<proteinExistence type="predicted"/>
<comment type="caution">
    <text evidence="1">The sequence shown here is derived from an EMBL/GenBank/DDBJ whole genome shotgun (WGS) entry which is preliminary data.</text>
</comment>
<reference evidence="1 2" key="1">
    <citation type="submission" date="2019-03" db="EMBL/GenBank/DDBJ databases">
        <title>Genomic Encyclopedia of Type Strains, Phase IV (KMG-IV): sequencing the most valuable type-strain genomes for metagenomic binning, comparative biology and taxonomic classification.</title>
        <authorList>
            <person name="Goeker M."/>
        </authorList>
    </citation>
    <scope>NUCLEOTIDE SEQUENCE [LARGE SCALE GENOMIC DNA]</scope>
    <source>
        <strain evidence="1 2">DSM 24455</strain>
    </source>
</reference>
<dbReference type="InterPro" id="IPR009057">
    <property type="entry name" value="Homeodomain-like_sf"/>
</dbReference>
<dbReference type="GO" id="GO:0003677">
    <property type="term" value="F:DNA binding"/>
    <property type="evidence" value="ECO:0007669"/>
    <property type="project" value="InterPro"/>
</dbReference>
<dbReference type="AlphaFoldDB" id="A0A4V3ESI6"/>
<accession>A0A4V3ESI6</accession>
<dbReference type="GO" id="GO:0004803">
    <property type="term" value="F:transposase activity"/>
    <property type="evidence" value="ECO:0007669"/>
    <property type="project" value="InterPro"/>
</dbReference>
<dbReference type="GO" id="GO:0006313">
    <property type="term" value="P:DNA transposition"/>
    <property type="evidence" value="ECO:0007669"/>
    <property type="project" value="InterPro"/>
</dbReference>
<dbReference type="RefSeq" id="WP_166636429.1">
    <property type="nucleotide sequence ID" value="NZ_SOAZ01000015.1"/>
</dbReference>
<dbReference type="EMBL" id="SOAZ01000015">
    <property type="protein sequence ID" value="TDT51970.1"/>
    <property type="molecule type" value="Genomic_DNA"/>
</dbReference>
<sequence length="104" mass="11966">MPVTKRKFTPEFKEKLIKEAIETGNASLVARQYEISPSLLSRWVRQYKNPQNNNTLTKESKITSHADIKALEDENNTLKKLLGEKDLEIAILKDLLKKPTNDSR</sequence>
<name>A0A4V3ESI6_9CLOT</name>
<keyword evidence="2" id="KW-1185">Reference proteome</keyword>
<evidence type="ECO:0000313" key="1">
    <source>
        <dbReference type="EMBL" id="TDT51970.1"/>
    </source>
</evidence>
<dbReference type="InterPro" id="IPR002514">
    <property type="entry name" value="Transposase_8"/>
</dbReference>
<evidence type="ECO:0000313" key="2">
    <source>
        <dbReference type="Proteomes" id="UP000295325"/>
    </source>
</evidence>
<dbReference type="Proteomes" id="UP000295325">
    <property type="component" value="Unassembled WGS sequence"/>
</dbReference>
<protein>
    <submittedName>
        <fullName evidence="1">Transposase</fullName>
    </submittedName>
</protein>
<gene>
    <name evidence="1" type="ORF">EDD71_1151</name>
</gene>
<dbReference type="SUPFAM" id="SSF46689">
    <property type="entry name" value="Homeodomain-like"/>
    <property type="match status" value="1"/>
</dbReference>
<dbReference type="Gene3D" id="1.10.10.60">
    <property type="entry name" value="Homeodomain-like"/>
    <property type="match status" value="1"/>
</dbReference>
<organism evidence="1 2">
    <name type="scientific">Fonticella tunisiensis</name>
    <dbReference type="NCBI Taxonomy" id="1096341"/>
    <lineage>
        <taxon>Bacteria</taxon>
        <taxon>Bacillati</taxon>
        <taxon>Bacillota</taxon>
        <taxon>Clostridia</taxon>
        <taxon>Eubacteriales</taxon>
        <taxon>Clostridiaceae</taxon>
        <taxon>Fonticella</taxon>
    </lineage>
</organism>
<dbReference type="Pfam" id="PF01527">
    <property type="entry name" value="HTH_Tnp_1"/>
    <property type="match status" value="1"/>
</dbReference>